<name>A0A9P4ULJ1_9PEZI</name>
<dbReference type="Proteomes" id="UP000799441">
    <property type="component" value="Unassembled WGS sequence"/>
</dbReference>
<accession>A0A9P4ULJ1</accession>
<evidence type="ECO:0000313" key="2">
    <source>
        <dbReference type="Proteomes" id="UP000799441"/>
    </source>
</evidence>
<sequence>MPAVDIRPLVYNLCQERKVPWVATDFIAGYLVERDIFTISTLSHNLHDQASPIIYHDVVLELGEAASFRKRAVLLLRTLLTSRTAASDIRSLSITGDPLSRWRKEVPWTEESMEACFRKRPLPEILFDLSPFTPREIELYKRLTSSLPLTDCQISLPRLCLDTIGLCTLLQHLHIGSDYFRYPDFRSNLRGMVALGNFQDLQSSNLCLDVVRNPRRHIAAVSDWEDSLITPFLVTDIKSIAAVMTLKPETISQLRLSSLARLVLHHCQIQKSDLNGLLATTPRLCYLEYHASVDYGWLISQKGPRHSLGLEPLFDALHHVSVTLKELVTSQVFDEDCPHFQHSYCSSFEPPFRQREELSKLKHLHTLSIPYASLLGWTRKDQNWEWGRILPTSLRQITLTDHLTECCLTDCWTDESLVPVITSMLDWLATCRQGKYPSKFGLLLLRSDTDFNEPVRRTLSLLCEEHGVLCSIKKHLADRPKRQRLPMLRGRGRGRGRG</sequence>
<gene>
    <name evidence="1" type="ORF">K431DRAFT_130320</name>
</gene>
<reference evidence="1" key="1">
    <citation type="journal article" date="2020" name="Stud. Mycol.">
        <title>101 Dothideomycetes genomes: a test case for predicting lifestyles and emergence of pathogens.</title>
        <authorList>
            <person name="Haridas S."/>
            <person name="Albert R."/>
            <person name="Binder M."/>
            <person name="Bloem J."/>
            <person name="Labutti K."/>
            <person name="Salamov A."/>
            <person name="Andreopoulos B."/>
            <person name="Baker S."/>
            <person name="Barry K."/>
            <person name="Bills G."/>
            <person name="Bluhm B."/>
            <person name="Cannon C."/>
            <person name="Castanera R."/>
            <person name="Culley D."/>
            <person name="Daum C."/>
            <person name="Ezra D."/>
            <person name="Gonzalez J."/>
            <person name="Henrissat B."/>
            <person name="Kuo A."/>
            <person name="Liang C."/>
            <person name="Lipzen A."/>
            <person name="Lutzoni F."/>
            <person name="Magnuson J."/>
            <person name="Mondo S."/>
            <person name="Nolan M."/>
            <person name="Ohm R."/>
            <person name="Pangilinan J."/>
            <person name="Park H.-J."/>
            <person name="Ramirez L."/>
            <person name="Alfaro M."/>
            <person name="Sun H."/>
            <person name="Tritt A."/>
            <person name="Yoshinaga Y."/>
            <person name="Zwiers L.-H."/>
            <person name="Turgeon B."/>
            <person name="Goodwin S."/>
            <person name="Spatafora J."/>
            <person name="Crous P."/>
            <person name="Grigoriev I."/>
        </authorList>
    </citation>
    <scope>NUCLEOTIDE SEQUENCE</scope>
    <source>
        <strain evidence="1">CBS 116435</strain>
    </source>
</reference>
<evidence type="ECO:0000313" key="1">
    <source>
        <dbReference type="EMBL" id="KAF2718574.1"/>
    </source>
</evidence>
<organism evidence="1 2">
    <name type="scientific">Polychaeton citri CBS 116435</name>
    <dbReference type="NCBI Taxonomy" id="1314669"/>
    <lineage>
        <taxon>Eukaryota</taxon>
        <taxon>Fungi</taxon>
        <taxon>Dikarya</taxon>
        <taxon>Ascomycota</taxon>
        <taxon>Pezizomycotina</taxon>
        <taxon>Dothideomycetes</taxon>
        <taxon>Dothideomycetidae</taxon>
        <taxon>Capnodiales</taxon>
        <taxon>Capnodiaceae</taxon>
        <taxon>Polychaeton</taxon>
    </lineage>
</organism>
<dbReference type="EMBL" id="MU003823">
    <property type="protein sequence ID" value="KAF2718574.1"/>
    <property type="molecule type" value="Genomic_DNA"/>
</dbReference>
<dbReference type="OrthoDB" id="4191831at2759"/>
<protein>
    <submittedName>
        <fullName evidence="1">Uncharacterized protein</fullName>
    </submittedName>
</protein>
<proteinExistence type="predicted"/>
<keyword evidence="2" id="KW-1185">Reference proteome</keyword>
<dbReference type="AlphaFoldDB" id="A0A9P4ULJ1"/>
<comment type="caution">
    <text evidence="1">The sequence shown here is derived from an EMBL/GenBank/DDBJ whole genome shotgun (WGS) entry which is preliminary data.</text>
</comment>